<name>A0AAN6VJ82_9PEZI</name>
<accession>A0AAN6VJ82</accession>
<keyword evidence="2" id="KW-1185">Reference proteome</keyword>
<reference evidence="1" key="2">
    <citation type="submission" date="2023-05" db="EMBL/GenBank/DDBJ databases">
        <authorList>
            <consortium name="Lawrence Berkeley National Laboratory"/>
            <person name="Steindorff A."/>
            <person name="Hensen N."/>
            <person name="Bonometti L."/>
            <person name="Westerberg I."/>
            <person name="Brannstrom I.O."/>
            <person name="Guillou S."/>
            <person name="Cros-Aarteil S."/>
            <person name="Calhoun S."/>
            <person name="Haridas S."/>
            <person name="Kuo A."/>
            <person name="Mondo S."/>
            <person name="Pangilinan J."/>
            <person name="Riley R."/>
            <person name="Labutti K."/>
            <person name="Andreopoulos B."/>
            <person name="Lipzen A."/>
            <person name="Chen C."/>
            <person name="Yanf M."/>
            <person name="Daum C."/>
            <person name="Ng V."/>
            <person name="Clum A."/>
            <person name="Ohm R."/>
            <person name="Martin F."/>
            <person name="Silar P."/>
            <person name="Natvig D."/>
            <person name="Lalanne C."/>
            <person name="Gautier V."/>
            <person name="Ament-Velasquez S.L."/>
            <person name="Kruys A."/>
            <person name="Hutchinson M.I."/>
            <person name="Powell A.J."/>
            <person name="Barry K."/>
            <person name="Miller A.N."/>
            <person name="Grigoriev I.V."/>
            <person name="Debuchy R."/>
            <person name="Gladieux P."/>
            <person name="Thoren M.H."/>
            <person name="Johannesson H."/>
        </authorList>
    </citation>
    <scope>NUCLEOTIDE SEQUENCE</scope>
    <source>
        <strain evidence="1">CBS 538.74</strain>
    </source>
</reference>
<evidence type="ECO:0000313" key="1">
    <source>
        <dbReference type="EMBL" id="KAK4151826.1"/>
    </source>
</evidence>
<dbReference type="Proteomes" id="UP001302745">
    <property type="component" value="Unassembled WGS sequence"/>
</dbReference>
<organism evidence="1 2">
    <name type="scientific">Chaetomidium leptoderma</name>
    <dbReference type="NCBI Taxonomy" id="669021"/>
    <lineage>
        <taxon>Eukaryota</taxon>
        <taxon>Fungi</taxon>
        <taxon>Dikarya</taxon>
        <taxon>Ascomycota</taxon>
        <taxon>Pezizomycotina</taxon>
        <taxon>Sordariomycetes</taxon>
        <taxon>Sordariomycetidae</taxon>
        <taxon>Sordariales</taxon>
        <taxon>Chaetomiaceae</taxon>
        <taxon>Chaetomidium</taxon>
    </lineage>
</organism>
<sequence>MYQVRRISNPLTAVVSLTSGFGSECKAPAEHAPAGWNRLMSQTAGRLRAAHPNRMLFAILAVGLEWMISQRNPQNQQSPLLVLAHNQAEVWPVDPYRETCVAPIAGQVPLLRSITPNGQHEIIDTYAAYSLDYHGHDWATAP</sequence>
<proteinExistence type="predicted"/>
<protein>
    <submittedName>
        <fullName evidence="1">Uncharacterized protein</fullName>
    </submittedName>
</protein>
<gene>
    <name evidence="1" type="ORF">C8A00DRAFT_16796</name>
</gene>
<dbReference type="EMBL" id="MU856998">
    <property type="protein sequence ID" value="KAK4151826.1"/>
    <property type="molecule type" value="Genomic_DNA"/>
</dbReference>
<comment type="caution">
    <text evidence="1">The sequence shown here is derived from an EMBL/GenBank/DDBJ whole genome shotgun (WGS) entry which is preliminary data.</text>
</comment>
<dbReference type="AlphaFoldDB" id="A0AAN6VJ82"/>
<reference evidence="1" key="1">
    <citation type="journal article" date="2023" name="Mol. Phylogenet. Evol.">
        <title>Genome-scale phylogeny and comparative genomics of the fungal order Sordariales.</title>
        <authorList>
            <person name="Hensen N."/>
            <person name="Bonometti L."/>
            <person name="Westerberg I."/>
            <person name="Brannstrom I.O."/>
            <person name="Guillou S."/>
            <person name="Cros-Aarteil S."/>
            <person name="Calhoun S."/>
            <person name="Haridas S."/>
            <person name="Kuo A."/>
            <person name="Mondo S."/>
            <person name="Pangilinan J."/>
            <person name="Riley R."/>
            <person name="LaButti K."/>
            <person name="Andreopoulos B."/>
            <person name="Lipzen A."/>
            <person name="Chen C."/>
            <person name="Yan M."/>
            <person name="Daum C."/>
            <person name="Ng V."/>
            <person name="Clum A."/>
            <person name="Steindorff A."/>
            <person name="Ohm R.A."/>
            <person name="Martin F."/>
            <person name="Silar P."/>
            <person name="Natvig D.O."/>
            <person name="Lalanne C."/>
            <person name="Gautier V."/>
            <person name="Ament-Velasquez S.L."/>
            <person name="Kruys A."/>
            <person name="Hutchinson M.I."/>
            <person name="Powell A.J."/>
            <person name="Barry K."/>
            <person name="Miller A.N."/>
            <person name="Grigoriev I.V."/>
            <person name="Debuchy R."/>
            <person name="Gladieux P."/>
            <person name="Hiltunen Thoren M."/>
            <person name="Johannesson H."/>
        </authorList>
    </citation>
    <scope>NUCLEOTIDE SEQUENCE</scope>
    <source>
        <strain evidence="1">CBS 538.74</strain>
    </source>
</reference>
<evidence type="ECO:0000313" key="2">
    <source>
        <dbReference type="Proteomes" id="UP001302745"/>
    </source>
</evidence>